<dbReference type="FunFam" id="1.10.287.70:FF:000129">
    <property type="entry name" value="Two pore calcium channel protein 1"/>
    <property type="match status" value="1"/>
</dbReference>
<keyword evidence="5" id="KW-0109">Calcium transport</keyword>
<evidence type="ECO:0000259" key="17">
    <source>
        <dbReference type="PROSITE" id="PS50222"/>
    </source>
</evidence>
<evidence type="ECO:0000256" key="9">
    <source>
        <dbReference type="ARBA" id="ARBA00022837"/>
    </source>
</evidence>
<dbReference type="Gene3D" id="1.10.287.70">
    <property type="match status" value="2"/>
</dbReference>
<evidence type="ECO:0000256" key="11">
    <source>
        <dbReference type="ARBA" id="ARBA00022989"/>
    </source>
</evidence>
<dbReference type="GO" id="GO:0019722">
    <property type="term" value="P:calcium-mediated signaling"/>
    <property type="evidence" value="ECO:0007669"/>
    <property type="project" value="UniProtKB-ARBA"/>
</dbReference>
<gene>
    <name evidence="18" type="ORF">KC19_9G186300</name>
</gene>
<feature type="transmembrane region" description="Helical" evidence="16">
    <location>
        <begin position="516"/>
        <end position="534"/>
    </location>
</feature>
<feature type="region of interest" description="Disordered" evidence="15">
    <location>
        <begin position="1"/>
        <end position="26"/>
    </location>
</feature>
<dbReference type="EMBL" id="CM026430">
    <property type="protein sequence ID" value="KAG0562969.1"/>
    <property type="molecule type" value="Genomic_DNA"/>
</dbReference>
<keyword evidence="11 16" id="KW-1133">Transmembrane helix</keyword>
<accession>A0A8T0GXH4</accession>
<dbReference type="GO" id="GO:0005245">
    <property type="term" value="F:voltage-gated calcium channel activity"/>
    <property type="evidence" value="ECO:0007669"/>
    <property type="project" value="InterPro"/>
</dbReference>
<dbReference type="Proteomes" id="UP000822688">
    <property type="component" value="Chromosome 9"/>
</dbReference>
<keyword evidence="10" id="KW-0851">Voltage-gated channel</keyword>
<evidence type="ECO:0000313" key="18">
    <source>
        <dbReference type="EMBL" id="KAG0562969.1"/>
    </source>
</evidence>
<evidence type="ECO:0000256" key="13">
    <source>
        <dbReference type="ARBA" id="ARBA00023136"/>
    </source>
</evidence>
<evidence type="ECO:0000256" key="14">
    <source>
        <dbReference type="ARBA" id="ARBA00023303"/>
    </source>
</evidence>
<feature type="transmembrane region" description="Helical" evidence="16">
    <location>
        <begin position="585"/>
        <end position="610"/>
    </location>
</feature>
<dbReference type="AlphaFoldDB" id="A0A8T0GXH4"/>
<dbReference type="SUPFAM" id="SSF47473">
    <property type="entry name" value="EF-hand"/>
    <property type="match status" value="1"/>
</dbReference>
<comment type="similarity">
    <text evidence="2">Belongs to the calcium channel alpha-1 subunit (TC 1.A.1.11) family. Two pore calcium channel subfamily.</text>
</comment>
<feature type="domain" description="EF-hand" evidence="17">
    <location>
        <begin position="380"/>
        <end position="415"/>
    </location>
</feature>
<comment type="subcellular location">
    <subcellularLocation>
        <location evidence="1">Membrane</location>
        <topology evidence="1">Multi-pass membrane protein</topology>
    </subcellularLocation>
</comment>
<comment type="caution">
    <text evidence="18">The sequence shown here is derived from an EMBL/GenBank/DDBJ whole genome shotgun (WGS) entry which is preliminary data.</text>
</comment>
<evidence type="ECO:0000256" key="15">
    <source>
        <dbReference type="SAM" id="MobiDB-lite"/>
    </source>
</evidence>
<feature type="transmembrane region" description="Helical" evidence="16">
    <location>
        <begin position="486"/>
        <end position="504"/>
    </location>
</feature>
<feature type="transmembrane region" description="Helical" evidence="16">
    <location>
        <begin position="236"/>
        <end position="255"/>
    </location>
</feature>
<evidence type="ECO:0000256" key="8">
    <source>
        <dbReference type="ARBA" id="ARBA00022737"/>
    </source>
</evidence>
<evidence type="ECO:0000256" key="2">
    <source>
        <dbReference type="ARBA" id="ARBA00009286"/>
    </source>
</evidence>
<dbReference type="PANTHER" id="PTHR46988">
    <property type="entry name" value="TWO PORE CALCIUM CHANNEL PROTEIN 1"/>
    <property type="match status" value="1"/>
</dbReference>
<keyword evidence="13 16" id="KW-0472">Membrane</keyword>
<keyword evidence="19" id="KW-1185">Reference proteome</keyword>
<dbReference type="SUPFAM" id="SSF81324">
    <property type="entry name" value="Voltage-gated potassium channels"/>
    <property type="match status" value="2"/>
</dbReference>
<sequence>MEDPLLPSGSRRRRGGESSGVGRRESGALNNVLVGRRGEAITKGDNYQKAAAMVDQAEDGVGLPMEVLEQADFEEAAKLYFAYIRLDFLWDLNLAALLLLNFFEVPLWCKGSFSNPCGDREKFFLGGFPYLTRYESLIFETVILLILGVSTFFPIVIIGNKLFWKNKLDLARASLFLILALDTVVNAIYVIPSGFIVSLPFRLAPYLRVALVIVNTRGLRDCVRTLVGVIPEFVDIAALLGLYLLFSSWLAYVLFEDTVQGNIVFTTYSTTLYQMSILFTTSNNPDVWLPAYKSSRFTSLFFILYILFGVYFIMNLILAVVYDSFKGQLAKLLINEEDKRQRVLGAAFSLLDDQRRGYLDARQCAKLFGELNKYRTLPKIADDDMEAVFYALDDSGDLKINRAEFADLCSAIALKFDKAEEPSWFEQYPAFYNSDTLNYVKTFVRSRVFEKVVIGMLLINAVAVFIETTLDIEDSSSQRFWQDIEFFLGWLYVVEMLLKVLVYGFNNYWRSLQNQFDFIITVTIVVAETAAFISPTDLPFFSNEEWIRYLLICRLLRLTRLLVLVERYKVMVSTFFKLIPNLMPYLGIVFCLMCLFCSLGVHLFGGLVYAGNPILEGTTMFENDYLLQNFNDFQSGMVTLFDLLIMGNWQIWMDSYTTLTGKWWTIFFFWGFYVIAVLFLLNLIVAFVLEAFFSEMEISASAKESEGDGSSSDSDNEGPKLTPQHIAQRRAQRRAKRARDFNVESLLNHMLSAELEKNKSFEERQA</sequence>
<dbReference type="FunFam" id="1.10.287.70:FF:000094">
    <property type="entry name" value="Two pore calcium channel protein 1"/>
    <property type="match status" value="1"/>
</dbReference>
<keyword evidence="7 16" id="KW-0812">Transmembrane</keyword>
<feature type="transmembrane region" description="Helical" evidence="16">
    <location>
        <begin position="137"/>
        <end position="158"/>
    </location>
</feature>
<organism evidence="18 19">
    <name type="scientific">Ceratodon purpureus</name>
    <name type="common">Fire moss</name>
    <name type="synonym">Dicranum purpureum</name>
    <dbReference type="NCBI Taxonomy" id="3225"/>
    <lineage>
        <taxon>Eukaryota</taxon>
        <taxon>Viridiplantae</taxon>
        <taxon>Streptophyta</taxon>
        <taxon>Embryophyta</taxon>
        <taxon>Bryophyta</taxon>
        <taxon>Bryophytina</taxon>
        <taxon>Bryopsida</taxon>
        <taxon>Dicranidae</taxon>
        <taxon>Pseudoditrichales</taxon>
        <taxon>Ditrichaceae</taxon>
        <taxon>Ceratodon</taxon>
    </lineage>
</organism>
<dbReference type="InterPro" id="IPR005821">
    <property type="entry name" value="Ion_trans_dom"/>
</dbReference>
<feature type="compositionally biased region" description="Basic residues" evidence="15">
    <location>
        <begin position="727"/>
        <end position="737"/>
    </location>
</feature>
<feature type="transmembrane region" description="Helical" evidence="16">
    <location>
        <begin position="262"/>
        <end position="280"/>
    </location>
</feature>
<evidence type="ECO:0000256" key="10">
    <source>
        <dbReference type="ARBA" id="ARBA00022882"/>
    </source>
</evidence>
<comment type="subunit">
    <text evidence="3">Homodimer.</text>
</comment>
<dbReference type="GO" id="GO:0034702">
    <property type="term" value="C:monoatomic ion channel complex"/>
    <property type="evidence" value="ECO:0007669"/>
    <property type="project" value="UniProtKB-KW"/>
</dbReference>
<keyword evidence="9" id="KW-0106">Calcium</keyword>
<feature type="transmembrane region" description="Helical" evidence="16">
    <location>
        <begin position="170"/>
        <end position="191"/>
    </location>
</feature>
<dbReference type="InterPro" id="IPR002048">
    <property type="entry name" value="EF_hand_dom"/>
</dbReference>
<dbReference type="InterPro" id="IPR027359">
    <property type="entry name" value="Volt_channel_dom_sf"/>
</dbReference>
<dbReference type="Pfam" id="PF00520">
    <property type="entry name" value="Ion_trans"/>
    <property type="match status" value="2"/>
</dbReference>
<dbReference type="PANTHER" id="PTHR46988:SF2">
    <property type="entry name" value="TWO PORE CALCIUM CHANNEL PROTEIN 1"/>
    <property type="match status" value="1"/>
</dbReference>
<dbReference type="PROSITE" id="PS50222">
    <property type="entry name" value="EF_HAND_2"/>
    <property type="match status" value="1"/>
</dbReference>
<feature type="transmembrane region" description="Helical" evidence="16">
    <location>
        <begin position="663"/>
        <end position="689"/>
    </location>
</feature>
<protein>
    <recommendedName>
        <fullName evidence="17">EF-hand domain-containing protein</fullName>
    </recommendedName>
</protein>
<evidence type="ECO:0000256" key="16">
    <source>
        <dbReference type="SAM" id="Phobius"/>
    </source>
</evidence>
<dbReference type="GO" id="GO:0005774">
    <property type="term" value="C:vacuolar membrane"/>
    <property type="evidence" value="ECO:0007669"/>
    <property type="project" value="TreeGrafter"/>
</dbReference>
<dbReference type="InterPro" id="IPR044581">
    <property type="entry name" value="TPC1_plant"/>
</dbReference>
<keyword evidence="6" id="KW-0107">Calcium channel</keyword>
<dbReference type="Gene3D" id="1.10.238.10">
    <property type="entry name" value="EF-hand"/>
    <property type="match status" value="1"/>
</dbReference>
<dbReference type="EMBL" id="CM026430">
    <property type="protein sequence ID" value="KAG0562972.1"/>
    <property type="molecule type" value="Genomic_DNA"/>
</dbReference>
<dbReference type="InterPro" id="IPR011992">
    <property type="entry name" value="EF-hand-dom_pair"/>
</dbReference>
<feature type="transmembrane region" description="Helical" evidence="16">
    <location>
        <begin position="448"/>
        <end position="466"/>
    </location>
</feature>
<evidence type="ECO:0000256" key="5">
    <source>
        <dbReference type="ARBA" id="ARBA00022568"/>
    </source>
</evidence>
<evidence type="ECO:0000256" key="12">
    <source>
        <dbReference type="ARBA" id="ARBA00023065"/>
    </source>
</evidence>
<proteinExistence type="inferred from homology"/>
<keyword evidence="4" id="KW-0813">Transport</keyword>
<dbReference type="FunFam" id="1.20.120.350:FF:000055">
    <property type="entry name" value="Two pore calcium channel protein 1"/>
    <property type="match status" value="1"/>
</dbReference>
<keyword evidence="14" id="KW-0407">Ion channel</keyword>
<keyword evidence="8" id="KW-0677">Repeat</keyword>
<evidence type="ECO:0000256" key="4">
    <source>
        <dbReference type="ARBA" id="ARBA00022448"/>
    </source>
</evidence>
<evidence type="ECO:0000256" key="3">
    <source>
        <dbReference type="ARBA" id="ARBA00011738"/>
    </source>
</evidence>
<reference evidence="18" key="1">
    <citation type="submission" date="2020-06" db="EMBL/GenBank/DDBJ databases">
        <title>WGS assembly of Ceratodon purpureus strain R40.</title>
        <authorList>
            <person name="Carey S.B."/>
            <person name="Jenkins J."/>
            <person name="Shu S."/>
            <person name="Lovell J.T."/>
            <person name="Sreedasyam A."/>
            <person name="Maumus F."/>
            <person name="Tiley G.P."/>
            <person name="Fernandez-Pozo N."/>
            <person name="Barry K."/>
            <person name="Chen C."/>
            <person name="Wang M."/>
            <person name="Lipzen A."/>
            <person name="Daum C."/>
            <person name="Saski C.A."/>
            <person name="Payton A.C."/>
            <person name="Mcbreen J.C."/>
            <person name="Conrad R.E."/>
            <person name="Kollar L.M."/>
            <person name="Olsson S."/>
            <person name="Huttunen S."/>
            <person name="Landis J.B."/>
            <person name="Wickett N.J."/>
            <person name="Johnson M.G."/>
            <person name="Rensing S.A."/>
            <person name="Grimwood J."/>
            <person name="Schmutz J."/>
            <person name="Mcdaniel S.F."/>
        </authorList>
    </citation>
    <scope>NUCLEOTIDE SEQUENCE</scope>
    <source>
        <strain evidence="18">R40</strain>
    </source>
</reference>
<evidence type="ECO:0000256" key="6">
    <source>
        <dbReference type="ARBA" id="ARBA00022673"/>
    </source>
</evidence>
<dbReference type="GO" id="GO:0005509">
    <property type="term" value="F:calcium ion binding"/>
    <property type="evidence" value="ECO:0007669"/>
    <property type="project" value="InterPro"/>
</dbReference>
<keyword evidence="12" id="KW-0406">Ion transport</keyword>
<dbReference type="GO" id="GO:0000325">
    <property type="term" value="C:plant-type vacuole"/>
    <property type="evidence" value="ECO:0007669"/>
    <property type="project" value="TreeGrafter"/>
</dbReference>
<evidence type="ECO:0000313" key="19">
    <source>
        <dbReference type="Proteomes" id="UP000822688"/>
    </source>
</evidence>
<dbReference type="Gene3D" id="1.20.120.350">
    <property type="entry name" value="Voltage-gated potassium channels. Chain C"/>
    <property type="match status" value="1"/>
</dbReference>
<feature type="region of interest" description="Disordered" evidence="15">
    <location>
        <begin position="704"/>
        <end position="737"/>
    </location>
</feature>
<evidence type="ECO:0000256" key="7">
    <source>
        <dbReference type="ARBA" id="ARBA00022692"/>
    </source>
</evidence>
<dbReference type="EMBL" id="CM026430">
    <property type="protein sequence ID" value="KAG0562971.1"/>
    <property type="molecule type" value="Genomic_DNA"/>
</dbReference>
<feature type="transmembrane region" description="Helical" evidence="16">
    <location>
        <begin position="300"/>
        <end position="322"/>
    </location>
</feature>
<name>A0A8T0GXH4_CERPU</name>
<evidence type="ECO:0000256" key="1">
    <source>
        <dbReference type="ARBA" id="ARBA00004141"/>
    </source>
</evidence>